<evidence type="ECO:0000313" key="8">
    <source>
        <dbReference type="Proteomes" id="UP000187203"/>
    </source>
</evidence>
<name>A0A1R3KSZ4_9ROSI</name>
<dbReference type="EMBL" id="AWUE01011981">
    <property type="protein sequence ID" value="OMP10205.1"/>
    <property type="molecule type" value="Genomic_DNA"/>
</dbReference>
<evidence type="ECO:0008006" key="9">
    <source>
        <dbReference type="Google" id="ProtNLM"/>
    </source>
</evidence>
<dbReference type="GO" id="GO:0005576">
    <property type="term" value="C:extracellular region"/>
    <property type="evidence" value="ECO:0007669"/>
    <property type="project" value="UniProtKB-SubCell"/>
</dbReference>
<evidence type="ECO:0000256" key="5">
    <source>
        <dbReference type="ARBA" id="ARBA00022729"/>
    </source>
</evidence>
<organism evidence="7 8">
    <name type="scientific">Corchorus olitorius</name>
    <dbReference type="NCBI Taxonomy" id="93759"/>
    <lineage>
        <taxon>Eukaryota</taxon>
        <taxon>Viridiplantae</taxon>
        <taxon>Streptophyta</taxon>
        <taxon>Embryophyta</taxon>
        <taxon>Tracheophyta</taxon>
        <taxon>Spermatophyta</taxon>
        <taxon>Magnoliopsida</taxon>
        <taxon>eudicotyledons</taxon>
        <taxon>Gunneridae</taxon>
        <taxon>Pentapetalae</taxon>
        <taxon>rosids</taxon>
        <taxon>malvids</taxon>
        <taxon>Malvales</taxon>
        <taxon>Malvaceae</taxon>
        <taxon>Grewioideae</taxon>
        <taxon>Apeibeae</taxon>
        <taxon>Corchorus</taxon>
    </lineage>
</organism>
<dbReference type="InterPro" id="IPR039252">
    <property type="entry name" value="RALFL27"/>
</dbReference>
<evidence type="ECO:0000256" key="3">
    <source>
        <dbReference type="ARBA" id="ARBA00022525"/>
    </source>
</evidence>
<keyword evidence="8" id="KW-1185">Reference proteome</keyword>
<evidence type="ECO:0000256" key="1">
    <source>
        <dbReference type="ARBA" id="ARBA00004613"/>
    </source>
</evidence>
<keyword evidence="5" id="KW-0732">Signal</keyword>
<dbReference type="OrthoDB" id="936224at2759"/>
<keyword evidence="4" id="KW-0372">Hormone</keyword>
<dbReference type="Proteomes" id="UP000187203">
    <property type="component" value="Unassembled WGS sequence"/>
</dbReference>
<evidence type="ECO:0000256" key="6">
    <source>
        <dbReference type="ARBA" id="ARBA00023157"/>
    </source>
</evidence>
<dbReference type="PANTHER" id="PTHR39112:SF1">
    <property type="entry name" value="PROTEIN RALF-LIKE 27"/>
    <property type="match status" value="1"/>
</dbReference>
<comment type="similarity">
    <text evidence="2">Belongs to the plant rapid alkalinization factor (RALF) family.</text>
</comment>
<proteinExistence type="inferred from homology"/>
<protein>
    <recommendedName>
        <fullName evidence="9">Rapid ALkalinization Factor</fullName>
    </recommendedName>
</protein>
<keyword evidence="6" id="KW-1015">Disulfide bond</keyword>
<gene>
    <name evidence="7" type="ORF">COLO4_04717</name>
</gene>
<evidence type="ECO:0000313" key="7">
    <source>
        <dbReference type="EMBL" id="OMP10205.1"/>
    </source>
</evidence>
<dbReference type="InterPro" id="IPR008801">
    <property type="entry name" value="RALF"/>
</dbReference>
<evidence type="ECO:0000256" key="2">
    <source>
        <dbReference type="ARBA" id="ARBA00009178"/>
    </source>
</evidence>
<accession>A0A1R3KSZ4</accession>
<keyword evidence="3" id="KW-0964">Secreted</keyword>
<comment type="caution">
    <text evidence="7">The sequence shown here is derived from an EMBL/GenBank/DDBJ whole genome shotgun (WGS) entry which is preliminary data.</text>
</comment>
<sequence>MSEKTTVPTNMISDLASISSSTKTIEREDEQDTVQEVKVRDNISYGSLQKPPVCNENKYGDCITPIKDNNRPCTIYNRCKRDNVDS</sequence>
<dbReference type="GO" id="GO:0040008">
    <property type="term" value="P:regulation of growth"/>
    <property type="evidence" value="ECO:0007669"/>
    <property type="project" value="UniProtKB-ARBA"/>
</dbReference>
<dbReference type="GO" id="GO:0005179">
    <property type="term" value="F:hormone activity"/>
    <property type="evidence" value="ECO:0007669"/>
    <property type="project" value="UniProtKB-KW"/>
</dbReference>
<dbReference type="Pfam" id="PF05498">
    <property type="entry name" value="RALF"/>
    <property type="match status" value="1"/>
</dbReference>
<comment type="subcellular location">
    <subcellularLocation>
        <location evidence="1">Secreted</location>
    </subcellularLocation>
</comment>
<reference evidence="8" key="1">
    <citation type="submission" date="2013-09" db="EMBL/GenBank/DDBJ databases">
        <title>Corchorus olitorius genome sequencing.</title>
        <authorList>
            <person name="Alam M."/>
            <person name="Haque M.S."/>
            <person name="Islam M.S."/>
            <person name="Emdad E.M."/>
            <person name="Islam M.M."/>
            <person name="Ahmed B."/>
            <person name="Halim A."/>
            <person name="Hossen Q.M.M."/>
            <person name="Hossain M.Z."/>
            <person name="Ahmed R."/>
            <person name="Khan M.M."/>
            <person name="Islam R."/>
            <person name="Rashid M.M."/>
            <person name="Khan S.A."/>
            <person name="Rahman M.S."/>
            <person name="Alam M."/>
            <person name="Yahiya A.S."/>
            <person name="Khan M.S."/>
            <person name="Azam M.S."/>
            <person name="Haque T."/>
            <person name="Lashkar M.Z.H."/>
            <person name="Akhand A.I."/>
            <person name="Morshed G."/>
            <person name="Roy S."/>
            <person name="Uddin K.S."/>
            <person name="Rabeya T."/>
            <person name="Hossain A.S."/>
            <person name="Chowdhury A."/>
            <person name="Snigdha A.R."/>
            <person name="Mortoza M.S."/>
            <person name="Matin S.A."/>
            <person name="Hoque S.M.E."/>
            <person name="Islam M.K."/>
            <person name="Roy D.K."/>
            <person name="Haider R."/>
            <person name="Moosa M.M."/>
            <person name="Elias S.M."/>
            <person name="Hasan A.M."/>
            <person name="Jahan S."/>
            <person name="Shafiuddin M."/>
            <person name="Mahmood N."/>
            <person name="Shommy N.S."/>
        </authorList>
    </citation>
    <scope>NUCLEOTIDE SEQUENCE [LARGE SCALE GENOMIC DNA]</scope>
    <source>
        <strain evidence="8">cv. O-4</strain>
    </source>
</reference>
<dbReference type="AlphaFoldDB" id="A0A1R3KSZ4"/>
<evidence type="ECO:0000256" key="4">
    <source>
        <dbReference type="ARBA" id="ARBA00022702"/>
    </source>
</evidence>
<dbReference type="PANTHER" id="PTHR39112">
    <property type="entry name" value="PROTEIN RALF-LIKE 27-RELATED"/>
    <property type="match status" value="1"/>
</dbReference>